<dbReference type="PANTHER" id="PTHR24148:SF78">
    <property type="entry name" value="HETEROKARYON INCOMPATIBILITY DOMAIN-CONTAINING PROTEIN"/>
    <property type="match status" value="1"/>
</dbReference>
<reference evidence="2" key="1">
    <citation type="submission" date="2023-06" db="EMBL/GenBank/DDBJ databases">
        <title>Genome-scale phylogeny and comparative genomics of the fungal order Sordariales.</title>
        <authorList>
            <consortium name="Lawrence Berkeley National Laboratory"/>
            <person name="Hensen N."/>
            <person name="Bonometti L."/>
            <person name="Westerberg I."/>
            <person name="Brannstrom I.O."/>
            <person name="Guillou S."/>
            <person name="Cros-Aarteil S."/>
            <person name="Calhoun S."/>
            <person name="Haridas S."/>
            <person name="Kuo A."/>
            <person name="Mondo S."/>
            <person name="Pangilinan J."/>
            <person name="Riley R."/>
            <person name="LaButti K."/>
            <person name="Andreopoulos B."/>
            <person name="Lipzen A."/>
            <person name="Chen C."/>
            <person name="Yanf M."/>
            <person name="Daum C."/>
            <person name="Ng V."/>
            <person name="Clum A."/>
            <person name="Steindorff A."/>
            <person name="Ohm R."/>
            <person name="Martin F."/>
            <person name="Silar P."/>
            <person name="Natvig D."/>
            <person name="Lalanne C."/>
            <person name="Gautier V."/>
            <person name="Ament-velasquez S.L."/>
            <person name="Kruys A."/>
            <person name="Hutchinson M.I."/>
            <person name="Powell A.J."/>
            <person name="Barry K."/>
            <person name="Miller A.N."/>
            <person name="Grigoriev I.V."/>
            <person name="Debuchy R."/>
            <person name="Gladieux P."/>
            <person name="Thoren M.H."/>
            <person name="Johannesson H."/>
        </authorList>
    </citation>
    <scope>NUCLEOTIDE SEQUENCE</scope>
    <source>
        <strain evidence="2">SMH2392-1A</strain>
    </source>
</reference>
<dbReference type="RefSeq" id="XP_060295060.1">
    <property type="nucleotide sequence ID" value="XM_060438137.1"/>
</dbReference>
<dbReference type="PANTHER" id="PTHR24148">
    <property type="entry name" value="ANKYRIN REPEAT DOMAIN-CONTAINING PROTEIN 39 HOMOLOG-RELATED"/>
    <property type="match status" value="1"/>
</dbReference>
<evidence type="ECO:0000259" key="1">
    <source>
        <dbReference type="Pfam" id="PF06985"/>
    </source>
</evidence>
<feature type="non-terminal residue" evidence="2">
    <location>
        <position position="589"/>
    </location>
</feature>
<protein>
    <submittedName>
        <fullName evidence="2">Heterokaryon incompatibility protein-domain-containing protein</fullName>
    </submittedName>
</protein>
<feature type="domain" description="Heterokaryon incompatibility" evidence="1">
    <location>
        <begin position="42"/>
        <end position="175"/>
    </location>
</feature>
<dbReference type="AlphaFoldDB" id="A0AA40DUD6"/>
<sequence length="589" mass="66164">YIPLPKGSVRLLRLSPLSDKNPHIQCRLTNFSMLDSVSTHPYESLSYVWGSDDNKQPIYVDGDELYIMANLYGALSHLRYCFLERILWVDAICINQDDKAEKGRQVQLMAKIYSKASRVIVWLGEKADGSDQALEDIRAAAVKEPANSPADKTNRNNILTLLERRCSERIWVLQEVAAARHILIKCGPTEIDGYAFCSGLSALNLSYETRPHLLGLIPPIVYLIRGAVFRPRYEGDETNLQDRFSLGIRPLGQLVDMYHTHKATVPLDKVYALLGMSNDNPHVGGLDVNYEAAWGEVFQNLVQFRLSDQMSVSTWDGVVVAVIEARCCILGEVSSVGEDATRHNRPNGDATRHDRQHVEITWEDTPSHFGPEEKQSSRFTFQASAKAVKKGDVVCLLQGASSPTIVRLCDGFSTIIMIAVPLTDDVRQRSASVIAFPIDLLVVWDWDESRRKLQDGEDYEKLISSRKVPKCPVAKCQCLHSLEKTTRLWNFGVLLNRIARYDVAAKNLQKAVEIYRSKLTMPILARPTFGPCASLHALTTHVMNPFSSTQRNFLKTAPNSFNSTTIDSSFTVISKMPQYNELEMLQGMQ</sequence>
<proteinExistence type="predicted"/>
<dbReference type="EMBL" id="JAUIRO010000005">
    <property type="protein sequence ID" value="KAK0713737.1"/>
    <property type="molecule type" value="Genomic_DNA"/>
</dbReference>
<dbReference type="Pfam" id="PF06985">
    <property type="entry name" value="HET"/>
    <property type="match status" value="1"/>
</dbReference>
<gene>
    <name evidence="2" type="ORF">B0T26DRAFT_649953</name>
</gene>
<evidence type="ECO:0000313" key="2">
    <source>
        <dbReference type="EMBL" id="KAK0713737.1"/>
    </source>
</evidence>
<organism evidence="2 3">
    <name type="scientific">Lasiosphaeria miniovina</name>
    <dbReference type="NCBI Taxonomy" id="1954250"/>
    <lineage>
        <taxon>Eukaryota</taxon>
        <taxon>Fungi</taxon>
        <taxon>Dikarya</taxon>
        <taxon>Ascomycota</taxon>
        <taxon>Pezizomycotina</taxon>
        <taxon>Sordariomycetes</taxon>
        <taxon>Sordariomycetidae</taxon>
        <taxon>Sordariales</taxon>
        <taxon>Lasiosphaeriaceae</taxon>
        <taxon>Lasiosphaeria</taxon>
    </lineage>
</organism>
<evidence type="ECO:0000313" key="3">
    <source>
        <dbReference type="Proteomes" id="UP001172101"/>
    </source>
</evidence>
<accession>A0AA40DUD6</accession>
<dbReference type="InterPro" id="IPR052895">
    <property type="entry name" value="HetReg/Transcr_Mod"/>
</dbReference>
<name>A0AA40DUD6_9PEZI</name>
<dbReference type="InterPro" id="IPR010730">
    <property type="entry name" value="HET"/>
</dbReference>
<comment type="caution">
    <text evidence="2">The sequence shown here is derived from an EMBL/GenBank/DDBJ whole genome shotgun (WGS) entry which is preliminary data.</text>
</comment>
<dbReference type="GeneID" id="85321407"/>
<keyword evidence="3" id="KW-1185">Reference proteome</keyword>
<dbReference type="Proteomes" id="UP001172101">
    <property type="component" value="Unassembled WGS sequence"/>
</dbReference>